<proteinExistence type="predicted"/>
<dbReference type="HOGENOM" id="CLU_1833018_0_0_4"/>
<evidence type="ECO:0000256" key="1">
    <source>
        <dbReference type="ARBA" id="ARBA00023125"/>
    </source>
</evidence>
<dbReference type="AlphaFoldDB" id="F2B8G9"/>
<protein>
    <submittedName>
        <fullName evidence="3">SsbB family protein</fullName>
    </submittedName>
</protein>
<dbReference type="GO" id="GO:0003697">
    <property type="term" value="F:single-stranded DNA binding"/>
    <property type="evidence" value="ECO:0007669"/>
    <property type="project" value="InterPro"/>
</dbReference>
<reference evidence="3 4" key="1">
    <citation type="submission" date="2011-02" db="EMBL/GenBank/DDBJ databases">
        <authorList>
            <person name="Muzny D."/>
            <person name="Qin X."/>
            <person name="Deng J."/>
            <person name="Jiang H."/>
            <person name="Liu Y."/>
            <person name="Qu J."/>
            <person name="Song X.-Z."/>
            <person name="Zhang L."/>
            <person name="Thornton R."/>
            <person name="Coyle M."/>
            <person name="Francisco L."/>
            <person name="Jackson L."/>
            <person name="Javaid M."/>
            <person name="Korchina V."/>
            <person name="Kovar C."/>
            <person name="Mata R."/>
            <person name="Mathew T."/>
            <person name="Ngo R."/>
            <person name="Nguyen L."/>
            <person name="Nguyen N."/>
            <person name="Okwuonu G."/>
            <person name="Ongeri F."/>
            <person name="Pham C."/>
            <person name="Simmons D."/>
            <person name="Wilczek-Boney K."/>
            <person name="Hale W."/>
            <person name="Jakkamsetti A."/>
            <person name="Pham P."/>
            <person name="Ruth R."/>
            <person name="San Lucas F."/>
            <person name="Warren J."/>
            <person name="Zhang J."/>
            <person name="Zhao Z."/>
            <person name="Zhou C."/>
            <person name="Zhu D."/>
            <person name="Lee S."/>
            <person name="Bess C."/>
            <person name="Blankenburg K."/>
            <person name="Forbes L."/>
            <person name="Fu Q."/>
            <person name="Gubbala S."/>
            <person name="Hirani K."/>
            <person name="Jayaseelan J.C."/>
            <person name="Lara F."/>
            <person name="Munidasa M."/>
            <person name="Palculict T."/>
            <person name="Patil S."/>
            <person name="Pu L.-L."/>
            <person name="Saada N."/>
            <person name="Tang L."/>
            <person name="Weissenberger G."/>
            <person name="Zhu Y."/>
            <person name="Hemphill L."/>
            <person name="Shang Y."/>
            <person name="Youmans B."/>
            <person name="Ayvaz T."/>
            <person name="Ross M."/>
            <person name="Santibanez J."/>
            <person name="Aqrawi P."/>
            <person name="Gross S."/>
            <person name="Joshi V."/>
            <person name="Fowler G."/>
            <person name="Nazareth L."/>
            <person name="Reid J."/>
            <person name="Worley K."/>
            <person name="Petrosino J."/>
            <person name="Highlander S."/>
            <person name="Gibbs R."/>
        </authorList>
    </citation>
    <scope>NUCLEOTIDE SEQUENCE [LARGE SCALE GENOMIC DNA]</scope>
    <source>
        <strain evidence="3 4">ATCC BAA-1200</strain>
    </source>
</reference>
<evidence type="ECO:0000313" key="4">
    <source>
        <dbReference type="Proteomes" id="UP000004105"/>
    </source>
</evidence>
<evidence type="ECO:0000256" key="2">
    <source>
        <dbReference type="PROSITE-ProRule" id="PRU00252"/>
    </source>
</evidence>
<dbReference type="InterPro" id="IPR012340">
    <property type="entry name" value="NA-bd_OB-fold"/>
</dbReference>
<dbReference type="OrthoDB" id="4427276at2"/>
<dbReference type="Proteomes" id="UP000004105">
    <property type="component" value="Unassembled WGS sequence"/>
</dbReference>
<dbReference type="Gene3D" id="2.40.50.140">
    <property type="entry name" value="Nucleic acid-binding proteins"/>
    <property type="match status" value="1"/>
</dbReference>
<keyword evidence="1 2" id="KW-0238">DNA-binding</keyword>
<keyword evidence="4" id="KW-1185">Reference proteome</keyword>
<dbReference type="EMBL" id="AFAY01000002">
    <property type="protein sequence ID" value="EGF12264.1"/>
    <property type="molecule type" value="Genomic_DNA"/>
</dbReference>
<evidence type="ECO:0000313" key="3">
    <source>
        <dbReference type="EMBL" id="EGF12264.1"/>
    </source>
</evidence>
<organism evidence="3 4">
    <name type="scientific">Neisseria bacilliformis ATCC BAA-1200</name>
    <dbReference type="NCBI Taxonomy" id="888742"/>
    <lineage>
        <taxon>Bacteria</taxon>
        <taxon>Pseudomonadati</taxon>
        <taxon>Pseudomonadota</taxon>
        <taxon>Betaproteobacteria</taxon>
        <taxon>Neisseriales</taxon>
        <taxon>Neisseriaceae</taxon>
        <taxon>Neisseria</taxon>
    </lineage>
</organism>
<dbReference type="PROSITE" id="PS50935">
    <property type="entry name" value="SSB"/>
    <property type="match status" value="1"/>
</dbReference>
<dbReference type="Pfam" id="PF00436">
    <property type="entry name" value="SSB"/>
    <property type="match status" value="1"/>
</dbReference>
<accession>F2B8G9</accession>
<dbReference type="CDD" id="cd04496">
    <property type="entry name" value="SSB_OBF"/>
    <property type="match status" value="1"/>
</dbReference>
<comment type="caution">
    <text evidence="3">The sequence shown here is derived from an EMBL/GenBank/DDBJ whole genome shotgun (WGS) entry which is preliminary data.</text>
</comment>
<dbReference type="SUPFAM" id="SSF50249">
    <property type="entry name" value="Nucleic acid-binding proteins"/>
    <property type="match status" value="1"/>
</dbReference>
<dbReference type="RefSeq" id="WP_007341068.1">
    <property type="nucleotide sequence ID" value="NZ_GL878494.1"/>
</dbReference>
<gene>
    <name evidence="3" type="ORF">HMPREF9123_0053</name>
</gene>
<dbReference type="InterPro" id="IPR000424">
    <property type="entry name" value="Primosome_PriB/ssb"/>
</dbReference>
<sequence>MSIFSTVRGNLGQNFSLKTINRDGEPSTVLNFSVASTRYKRQKTADGGSRYEAAGPAEWIECEYWNRQAPHLEKVLAKGMPVVVEGEELIEFYEKDGQKIKVRKLRVENIYLNLASERIENVALKPPRTAEGADDGETPF</sequence>
<name>F2B8G9_9NEIS</name>